<dbReference type="OrthoDB" id="10221010at2759"/>
<keyword evidence="2" id="KW-1185">Reference proteome</keyword>
<proteinExistence type="predicted"/>
<sequence length="116" mass="13703">MTTLVVGGIFNAVALAGAEFLISKLNNAGYKKYTKNIIKLSKYWRKPKKEKEMNLRNDEQRRREEILSANKDIEELNRDLEELRNFTKLTNDTAQREMPKLGDFYKPSDEMKNMQW</sequence>
<accession>A0A7D9HKI9</accession>
<dbReference type="Proteomes" id="UP001152795">
    <property type="component" value="Unassembled WGS sequence"/>
</dbReference>
<dbReference type="AlphaFoldDB" id="A0A7D9HKI9"/>
<comment type="caution">
    <text evidence="1">The sequence shown here is derived from an EMBL/GenBank/DDBJ whole genome shotgun (WGS) entry which is preliminary data.</text>
</comment>
<name>A0A7D9HKI9_PARCT</name>
<gene>
    <name evidence="1" type="ORF">PACLA_8A025370</name>
</gene>
<evidence type="ECO:0000313" key="2">
    <source>
        <dbReference type="Proteomes" id="UP001152795"/>
    </source>
</evidence>
<evidence type="ECO:0000313" key="1">
    <source>
        <dbReference type="EMBL" id="CAB3984847.1"/>
    </source>
</evidence>
<protein>
    <submittedName>
        <fullName evidence="1">Uncharacterized protein</fullName>
    </submittedName>
</protein>
<reference evidence="1" key="1">
    <citation type="submission" date="2020-04" db="EMBL/GenBank/DDBJ databases">
        <authorList>
            <person name="Alioto T."/>
            <person name="Alioto T."/>
            <person name="Gomez Garrido J."/>
        </authorList>
    </citation>
    <scope>NUCLEOTIDE SEQUENCE</scope>
    <source>
        <strain evidence="1">A484AB</strain>
    </source>
</reference>
<dbReference type="EMBL" id="CACRXK020000793">
    <property type="protein sequence ID" value="CAB3984847.1"/>
    <property type="molecule type" value="Genomic_DNA"/>
</dbReference>
<organism evidence="1 2">
    <name type="scientific">Paramuricea clavata</name>
    <name type="common">Red gorgonian</name>
    <name type="synonym">Violescent sea-whip</name>
    <dbReference type="NCBI Taxonomy" id="317549"/>
    <lineage>
        <taxon>Eukaryota</taxon>
        <taxon>Metazoa</taxon>
        <taxon>Cnidaria</taxon>
        <taxon>Anthozoa</taxon>
        <taxon>Octocorallia</taxon>
        <taxon>Malacalcyonacea</taxon>
        <taxon>Plexauridae</taxon>
        <taxon>Paramuricea</taxon>
    </lineage>
</organism>